<protein>
    <recommendedName>
        <fullName evidence="3">Cupin domain-containing protein</fullName>
    </recommendedName>
</protein>
<evidence type="ECO:0000313" key="1">
    <source>
        <dbReference type="EMBL" id="QEC69148.1"/>
    </source>
</evidence>
<accession>A0A5B8VFM2</accession>
<dbReference type="SUPFAM" id="SSF51182">
    <property type="entry name" value="RmlC-like cupins"/>
    <property type="match status" value="1"/>
</dbReference>
<dbReference type="InterPro" id="IPR011051">
    <property type="entry name" value="RmlC_Cupin_sf"/>
</dbReference>
<organism evidence="1 2">
    <name type="scientific">Panacibacter ginsenosidivorans</name>
    <dbReference type="NCBI Taxonomy" id="1813871"/>
    <lineage>
        <taxon>Bacteria</taxon>
        <taxon>Pseudomonadati</taxon>
        <taxon>Bacteroidota</taxon>
        <taxon>Chitinophagia</taxon>
        <taxon>Chitinophagales</taxon>
        <taxon>Chitinophagaceae</taxon>
        <taxon>Panacibacter</taxon>
    </lineage>
</organism>
<dbReference type="Gene3D" id="2.60.120.10">
    <property type="entry name" value="Jelly Rolls"/>
    <property type="match status" value="1"/>
</dbReference>
<dbReference type="PANTHER" id="PTHR37694">
    <property type="entry name" value="SLR8022 PROTEIN"/>
    <property type="match status" value="1"/>
</dbReference>
<dbReference type="RefSeq" id="WP_147191908.1">
    <property type="nucleotide sequence ID" value="NZ_CP042435.1"/>
</dbReference>
<evidence type="ECO:0000313" key="2">
    <source>
        <dbReference type="Proteomes" id="UP000321533"/>
    </source>
</evidence>
<keyword evidence="2" id="KW-1185">Reference proteome</keyword>
<dbReference type="Proteomes" id="UP000321533">
    <property type="component" value="Chromosome"/>
</dbReference>
<reference evidence="1 2" key="1">
    <citation type="journal article" date="2016" name="Int. J. Syst. Evol. Microbiol.">
        <title>Panacibacter ginsenosidivorans gen. nov., sp. nov., with ginsenoside converting activity isolated from soil of a ginseng field.</title>
        <authorList>
            <person name="Siddiqi M.Z."/>
            <person name="Muhammad Shafi S."/>
            <person name="Choi K.D."/>
            <person name="Im W.T."/>
        </authorList>
    </citation>
    <scope>NUCLEOTIDE SEQUENCE [LARGE SCALE GENOMIC DNA]</scope>
    <source>
        <strain evidence="1 2">Gsoil1550</strain>
    </source>
</reference>
<dbReference type="KEGG" id="pgin:FRZ67_18190"/>
<dbReference type="PANTHER" id="PTHR37694:SF1">
    <property type="entry name" value="SLR8022 PROTEIN"/>
    <property type="match status" value="1"/>
</dbReference>
<proteinExistence type="predicted"/>
<dbReference type="InterPro" id="IPR014710">
    <property type="entry name" value="RmlC-like_jellyroll"/>
</dbReference>
<dbReference type="OrthoDB" id="8418771at2"/>
<evidence type="ECO:0008006" key="3">
    <source>
        <dbReference type="Google" id="ProtNLM"/>
    </source>
</evidence>
<dbReference type="EMBL" id="CP042435">
    <property type="protein sequence ID" value="QEC69148.1"/>
    <property type="molecule type" value="Genomic_DNA"/>
</dbReference>
<name>A0A5B8VFM2_9BACT</name>
<sequence>MEEKFNEATSQRSQDHLLDAPLVSINLLAFTEQLKQESTWKESDRNSIAVFKTDGMRIVLIGLHAGAEMAKHTANGHISVQVLEGQLKFTTDVRSVELSKGQMLALHERIPHSVLAIKETVFLLTLTTALAGKE</sequence>
<dbReference type="CDD" id="cd02230">
    <property type="entry name" value="cupin_HP0902-like"/>
    <property type="match status" value="1"/>
</dbReference>
<gene>
    <name evidence="1" type="ORF">FRZ67_18190</name>
</gene>
<dbReference type="AlphaFoldDB" id="A0A5B8VFM2"/>